<dbReference type="Proteomes" id="UP000663879">
    <property type="component" value="Unassembled WGS sequence"/>
</dbReference>
<evidence type="ECO:0000256" key="1">
    <source>
        <dbReference type="SAM" id="Phobius"/>
    </source>
</evidence>
<dbReference type="OrthoDB" id="420169at2759"/>
<dbReference type="Gene3D" id="3.30.70.270">
    <property type="match status" value="2"/>
</dbReference>
<gene>
    <name evidence="3" type="ORF">OXX778_LOCUS22927</name>
</gene>
<dbReference type="Pfam" id="PF00078">
    <property type="entry name" value="RVT_1"/>
    <property type="match status" value="1"/>
</dbReference>
<comment type="caution">
    <text evidence="3">The sequence shown here is derived from an EMBL/GenBank/DDBJ whole genome shotgun (WGS) entry which is preliminary data.</text>
</comment>
<feature type="transmembrane region" description="Helical" evidence="1">
    <location>
        <begin position="210"/>
        <end position="231"/>
    </location>
</feature>
<dbReference type="SUPFAM" id="SSF56672">
    <property type="entry name" value="DNA/RNA polymerases"/>
    <property type="match status" value="1"/>
</dbReference>
<feature type="domain" description="Reverse transcriptase" evidence="2">
    <location>
        <begin position="111"/>
        <end position="163"/>
    </location>
</feature>
<dbReference type="PANTHER" id="PTHR24559">
    <property type="entry name" value="TRANSPOSON TY3-I GAG-POL POLYPROTEIN"/>
    <property type="match status" value="1"/>
</dbReference>
<name>A0A814S177_9BILA</name>
<evidence type="ECO:0000313" key="4">
    <source>
        <dbReference type="Proteomes" id="UP000663879"/>
    </source>
</evidence>
<organism evidence="3 4">
    <name type="scientific">Brachionus calyciflorus</name>
    <dbReference type="NCBI Taxonomy" id="104777"/>
    <lineage>
        <taxon>Eukaryota</taxon>
        <taxon>Metazoa</taxon>
        <taxon>Spiralia</taxon>
        <taxon>Gnathifera</taxon>
        <taxon>Rotifera</taxon>
        <taxon>Eurotatoria</taxon>
        <taxon>Monogononta</taxon>
        <taxon>Pseudotrocha</taxon>
        <taxon>Ploima</taxon>
        <taxon>Brachionidae</taxon>
        <taxon>Brachionus</taxon>
    </lineage>
</organism>
<protein>
    <recommendedName>
        <fullName evidence="2">Reverse transcriptase domain-containing protein</fullName>
    </recommendedName>
</protein>
<proteinExistence type="predicted"/>
<dbReference type="PANTHER" id="PTHR24559:SF444">
    <property type="entry name" value="REVERSE TRANSCRIPTASE DOMAIN-CONTAINING PROTEIN"/>
    <property type="match status" value="1"/>
</dbReference>
<dbReference type="AlphaFoldDB" id="A0A814S177"/>
<keyword evidence="1" id="KW-0812">Transmembrane</keyword>
<dbReference type="FunFam" id="3.30.70.270:FF:000003">
    <property type="entry name" value="Transposon Ty3-G Gag-Pol polyprotein"/>
    <property type="match status" value="1"/>
</dbReference>
<dbReference type="InterPro" id="IPR000477">
    <property type="entry name" value="RT_dom"/>
</dbReference>
<dbReference type="EMBL" id="CAJNOC010010641">
    <property type="protein sequence ID" value="CAF1141810.1"/>
    <property type="molecule type" value="Genomic_DNA"/>
</dbReference>
<dbReference type="InterPro" id="IPR043502">
    <property type="entry name" value="DNA/RNA_pol_sf"/>
</dbReference>
<keyword evidence="4" id="KW-1185">Reference proteome</keyword>
<feature type="non-terminal residue" evidence="3">
    <location>
        <position position="1"/>
    </location>
</feature>
<keyword evidence="1" id="KW-1133">Transmembrane helix</keyword>
<dbReference type="InterPro" id="IPR053134">
    <property type="entry name" value="RNA-dir_DNA_polymerase"/>
</dbReference>
<dbReference type="Gene3D" id="3.10.10.10">
    <property type="entry name" value="HIV Type 1 Reverse Transcriptase, subunit A, domain 1"/>
    <property type="match status" value="1"/>
</dbReference>
<dbReference type="CDD" id="cd01647">
    <property type="entry name" value="RT_LTR"/>
    <property type="match status" value="1"/>
</dbReference>
<evidence type="ECO:0000313" key="3">
    <source>
        <dbReference type="EMBL" id="CAF1141810.1"/>
    </source>
</evidence>
<keyword evidence="1" id="KW-0472">Membrane</keyword>
<evidence type="ECO:0000259" key="2">
    <source>
        <dbReference type="Pfam" id="PF00078"/>
    </source>
</evidence>
<sequence length="256" mass="29938">DVPIFLRPYRISIKEGEFIRKEIQSMLDNGIIEVSTSPWSAPVVLIPKKDGSKRFCVDYRKLNQKTTETWPLPRVDDILARLNCSTYYSTLDLISGYWLVEMDSKSKEKTFYLDDIIIHSKSLEEHKEHIRLNAEALRINELKLKHTKCHWFAKKVKVLGFIVSGSSIEMDPAKVRAIVDNKLIEDYWKSKKGKETRVKKIRGRPKKTNIANLLNILTIFPTFLIPPIGFIRIDRHYVLYSINRDSILFNFRSIQQ</sequence>
<reference evidence="3" key="1">
    <citation type="submission" date="2021-02" db="EMBL/GenBank/DDBJ databases">
        <authorList>
            <person name="Nowell W R."/>
        </authorList>
    </citation>
    <scope>NUCLEOTIDE SEQUENCE</scope>
    <source>
        <strain evidence="3">Ploen Becks lab</strain>
    </source>
</reference>
<dbReference type="InterPro" id="IPR043128">
    <property type="entry name" value="Rev_trsase/Diguanyl_cyclase"/>
</dbReference>
<accession>A0A814S177</accession>